<keyword evidence="3" id="KW-1185">Reference proteome</keyword>
<dbReference type="eggNOG" id="COG3662">
    <property type="taxonomic scope" value="Bacteria"/>
</dbReference>
<organism evidence="2 3">
    <name type="scientific">Segniliparus rotundus (strain ATCC BAA-972 / CDC 1076 / CIP 108378 / DSM 44985 / JCM 13578)</name>
    <dbReference type="NCBI Taxonomy" id="640132"/>
    <lineage>
        <taxon>Bacteria</taxon>
        <taxon>Bacillati</taxon>
        <taxon>Actinomycetota</taxon>
        <taxon>Actinomycetes</taxon>
        <taxon>Mycobacteriales</taxon>
        <taxon>Segniliparaceae</taxon>
        <taxon>Segniliparus</taxon>
    </lineage>
</organism>
<evidence type="ECO:0000313" key="3">
    <source>
        <dbReference type="Proteomes" id="UP000002247"/>
    </source>
</evidence>
<dbReference type="STRING" id="640132.Srot_2068"/>
<dbReference type="AlphaFoldDB" id="D6Z993"/>
<dbReference type="PANTHER" id="PTHR36151:SF3">
    <property type="entry name" value="ER-BOUND OXYGENASE MPAB_MPAB'_RUBBER OXYGENASE CATALYTIC DOMAIN-CONTAINING PROTEIN"/>
    <property type="match status" value="1"/>
</dbReference>
<dbReference type="GO" id="GO:0016491">
    <property type="term" value="F:oxidoreductase activity"/>
    <property type="evidence" value="ECO:0007669"/>
    <property type="project" value="InterPro"/>
</dbReference>
<dbReference type="HOGENOM" id="CLU_059206_2_1_11"/>
<protein>
    <recommendedName>
        <fullName evidence="1">ER-bound oxygenase mpaB/mpaB'/Rubber oxygenase catalytic domain-containing protein</fullName>
    </recommendedName>
</protein>
<proteinExistence type="predicted"/>
<dbReference type="KEGG" id="srt:Srot_2068"/>
<evidence type="ECO:0000259" key="1">
    <source>
        <dbReference type="Pfam" id="PF09995"/>
    </source>
</evidence>
<name>D6Z993_SEGRD</name>
<reference evidence="2 3" key="1">
    <citation type="journal article" date="2010" name="Stand. Genomic Sci.">
        <title>Complete genome sequence of Segniliparus rotundus type strain (CDC 1076).</title>
        <authorList>
            <person name="Sikorski J."/>
            <person name="Lapidus A."/>
            <person name="Copeland A."/>
            <person name="Misra M."/>
            <person name="Glavina Del Rio T."/>
            <person name="Nolan M."/>
            <person name="Lucas S."/>
            <person name="Chen F."/>
            <person name="Tice H."/>
            <person name="Cheng J.F."/>
            <person name="Jando M."/>
            <person name="Schneider S."/>
            <person name="Bruce D."/>
            <person name="Goodwin L."/>
            <person name="Pitluck S."/>
            <person name="Liolios K."/>
            <person name="Mikhailova N."/>
            <person name="Pati A."/>
            <person name="Ivanova N."/>
            <person name="Mavromatis K."/>
            <person name="Chen A."/>
            <person name="Palaniappan K."/>
            <person name="Chertkov O."/>
            <person name="Land M."/>
            <person name="Hauser L."/>
            <person name="Chang Y.J."/>
            <person name="Jeffries C.D."/>
            <person name="Brettin T."/>
            <person name="Detter J.C."/>
            <person name="Han C."/>
            <person name="Rohde M."/>
            <person name="Goker M."/>
            <person name="Bristow J."/>
            <person name="Eisen J.A."/>
            <person name="Markowitz V."/>
            <person name="Hugenholtz P."/>
            <person name="Kyrpides N.C."/>
            <person name="Klenk H.P."/>
        </authorList>
    </citation>
    <scope>NUCLEOTIDE SEQUENCE [LARGE SCALE GENOMIC DNA]</scope>
    <source>
        <strain evidence="3">ATCC BAA-972 / CDC 1076 / CIP 108378 / DSM 44985 / JCM 13578</strain>
    </source>
</reference>
<gene>
    <name evidence="2" type="ordered locus">Srot_2068</name>
</gene>
<dbReference type="EMBL" id="CP001958">
    <property type="protein sequence ID" value="ADG98523.1"/>
    <property type="molecule type" value="Genomic_DNA"/>
</dbReference>
<dbReference type="Pfam" id="PF09995">
    <property type="entry name" value="MPAB_Lcp_cat"/>
    <property type="match status" value="1"/>
</dbReference>
<dbReference type="Proteomes" id="UP000002247">
    <property type="component" value="Chromosome"/>
</dbReference>
<evidence type="ECO:0000313" key="2">
    <source>
        <dbReference type="EMBL" id="ADG98523.1"/>
    </source>
</evidence>
<dbReference type="PANTHER" id="PTHR36151">
    <property type="entry name" value="BLR2777 PROTEIN"/>
    <property type="match status" value="1"/>
</dbReference>
<feature type="domain" description="ER-bound oxygenase mpaB/mpaB'/Rubber oxygenase catalytic" evidence="1">
    <location>
        <begin position="34"/>
        <end position="282"/>
    </location>
</feature>
<dbReference type="InterPro" id="IPR018713">
    <property type="entry name" value="MPAB/Lcp_cat_dom"/>
</dbReference>
<accession>D6Z993</accession>
<sequence>MCHSSHGNASASANARAPARSGQFDGIGPGSLLWQLAGDSRIAYAGGMAGVLQTMHPVIGQALLDHSDFFQDPMDRVFRSLPGIVGVVYDKPEAQTGRMVRDFHKEIKGALPDGRPYHALSPDVYWWAHATFQVMAEHVADVYSPRPLADAEREQLYQEGVAWYRRYGVSDAAVPKDRAAFQSEWERHCRAVLQPNEASDWLLELIDGRVFPKIGKPASLPFPEQYHRFGNLMLRRRLVRSLIGPPLRLAYLGGLPEVVRERFGIRWTRSEARRYRAQARFIGKEWRVRPVRWRWYPRAYAGWVQATGAPPPRSATR</sequence>